<feature type="domain" description="Transglycosylase SLT" evidence="4">
    <location>
        <begin position="555"/>
        <end position="659"/>
    </location>
</feature>
<evidence type="ECO:0000256" key="1">
    <source>
        <dbReference type="ARBA" id="ARBA00007734"/>
    </source>
</evidence>
<dbReference type="AlphaFoldDB" id="A0A011NBS9"/>
<dbReference type="GO" id="GO:0004553">
    <property type="term" value="F:hydrolase activity, hydrolyzing O-glycosyl compounds"/>
    <property type="evidence" value="ECO:0007669"/>
    <property type="project" value="InterPro"/>
</dbReference>
<dbReference type="PATRIC" id="fig|1450449.3.peg.1564"/>
<dbReference type="EMBL" id="JANJ01000005">
    <property type="protein sequence ID" value="EXI62032.1"/>
    <property type="molecule type" value="Genomic_DNA"/>
</dbReference>
<keyword evidence="7" id="KW-1185">Reference proteome</keyword>
<dbReference type="InterPro" id="IPR037061">
    <property type="entry name" value="Lytic_TGlycoase_superhlx_L_sf"/>
</dbReference>
<dbReference type="PANTHER" id="PTHR37423">
    <property type="entry name" value="SOLUBLE LYTIC MUREIN TRANSGLYCOSYLASE-RELATED"/>
    <property type="match status" value="1"/>
</dbReference>
<dbReference type="InterPro" id="IPR008258">
    <property type="entry name" value="Transglycosylase_SLT_dom_1"/>
</dbReference>
<dbReference type="Gene3D" id="1.25.20.10">
    <property type="entry name" value="Bacterial muramidases"/>
    <property type="match status" value="1"/>
</dbReference>
<sequence length="714" mass="83009">MWKKTVLALLLVSSYGWALEAGRESVRTYNEKELAQLKTDWLAVYQKEIEHAKQLRLKQRENFQQLNYLIENAVLQKSLSASGEQIIQRLLATLSGYPLEMEANWTLLNAKITLKQAKESDIHAFMHKYPNSVYQKTLQQLRFELLYQQQNFEELVEYAKSVKPISLADQCRLLSARYELAASKAEINPEVSKVTEKNTKNTDLLALANEFEQLWFATPQLTSDCANLESYWRDQGFKTDEKVRLKAIELIKQSANAEIANLAANSTDENLKAWLTEVSAIANNPQDLQKFIENQPLELAARAENKAVILQLFPKYIKTLSEKLENPTFEAYQAWAEKYQLTEAEIKEWKAAFISRLFDNVEPTFQLWRDEQIKTLNVDSLTERRLRMAIWQHSDLNEWLSVLSNDGQSKAEWRYWLAKTEKNEVRRRSIFEKLAQERGFYPMLAAQQLGIAYQFPIIDTPNLTSAELDLYQSEFERIRELRQLERFEQARNIWIYFIKSLSTQSQQLSVIKYASAQNWYDLVVEGTIQIKAFDNINLRLPNAYSDWYDLTLADKKISKTFAQAITRQESAWNFQARSHANARGLMQMLPATAEKTAKDNGLPFKGDGDLFRPFNNIMLGTTHLSELNEKYPNNRILIAAAYNAGAGRVEQWLKRANGKLAMDEFIATIPFYETRGYVQNVLAYDYYYQMLYTSDSSTKNGLKMFYKEELEQKY</sequence>
<dbReference type="Gene3D" id="1.10.530.10">
    <property type="match status" value="1"/>
</dbReference>
<evidence type="ECO:0000259" key="4">
    <source>
        <dbReference type="Pfam" id="PF01464"/>
    </source>
</evidence>
<proteinExistence type="inferred from homology"/>
<dbReference type="SUPFAM" id="SSF53955">
    <property type="entry name" value="Lysozyme-like"/>
    <property type="match status" value="1"/>
</dbReference>
<evidence type="ECO:0000256" key="2">
    <source>
        <dbReference type="ARBA" id="ARBA00022729"/>
    </source>
</evidence>
<evidence type="ECO:0000313" key="7">
    <source>
        <dbReference type="Proteomes" id="UP000054123"/>
    </source>
</evidence>
<dbReference type="Gene3D" id="1.10.1240.20">
    <property type="entry name" value="Lytic transglycosylase, superhelical linker domain"/>
    <property type="match status" value="1"/>
</dbReference>
<keyword evidence="2 3" id="KW-0732">Signal</keyword>
<dbReference type="RefSeq" id="WP_042803293.1">
    <property type="nucleotide sequence ID" value="NZ_AVSP01000003.1"/>
</dbReference>
<dbReference type="OrthoDB" id="92254at2"/>
<dbReference type="InterPro" id="IPR023346">
    <property type="entry name" value="Lysozyme-like_dom_sf"/>
</dbReference>
<name>A0A011NBS9_9PAST</name>
<gene>
    <name evidence="6" type="ORF">AK33_07925</name>
</gene>
<dbReference type="Pfam" id="PF01464">
    <property type="entry name" value="SLT"/>
    <property type="match status" value="1"/>
</dbReference>
<dbReference type="InterPro" id="IPR012289">
    <property type="entry name" value="Lytic_TGlycosylase_superhlx_L"/>
</dbReference>
<dbReference type="PANTHER" id="PTHR37423:SF5">
    <property type="entry name" value="SOLUBLE LYTIC MUREIN TRANSGLYCOSYLASE"/>
    <property type="match status" value="1"/>
</dbReference>
<dbReference type="InterPro" id="IPR008939">
    <property type="entry name" value="Lytic_TGlycosylase_superhlx_U"/>
</dbReference>
<dbReference type="Proteomes" id="UP000054123">
    <property type="component" value="Unassembled WGS sequence"/>
</dbReference>
<comment type="similarity">
    <text evidence="1">Belongs to the transglycosylase Slt family.</text>
</comment>
<feature type="chain" id="PRO_5001460807" evidence="3">
    <location>
        <begin position="19"/>
        <end position="714"/>
    </location>
</feature>
<organism evidence="6 7">
    <name type="scientific">Mannheimia granulomatis</name>
    <dbReference type="NCBI Taxonomy" id="85402"/>
    <lineage>
        <taxon>Bacteria</taxon>
        <taxon>Pseudomonadati</taxon>
        <taxon>Pseudomonadota</taxon>
        <taxon>Gammaproteobacteria</taxon>
        <taxon>Pasteurellales</taxon>
        <taxon>Pasteurellaceae</taxon>
        <taxon>Mannheimia</taxon>
    </lineage>
</organism>
<dbReference type="STRING" id="1122190.GCA_000621105_00555"/>
<dbReference type="GO" id="GO:0042597">
    <property type="term" value="C:periplasmic space"/>
    <property type="evidence" value="ECO:0007669"/>
    <property type="project" value="InterPro"/>
</dbReference>
<dbReference type="SUPFAM" id="SSF48435">
    <property type="entry name" value="Bacterial muramidases"/>
    <property type="match status" value="1"/>
</dbReference>
<evidence type="ECO:0000259" key="5">
    <source>
        <dbReference type="Pfam" id="PF14718"/>
    </source>
</evidence>
<dbReference type="CDD" id="cd13401">
    <property type="entry name" value="Slt70-like"/>
    <property type="match status" value="1"/>
</dbReference>
<feature type="domain" description="Lytic transglycosylase superhelical linker" evidence="5">
    <location>
        <begin position="472"/>
        <end position="536"/>
    </location>
</feature>
<feature type="signal peptide" evidence="3">
    <location>
        <begin position="1"/>
        <end position="18"/>
    </location>
</feature>
<comment type="caution">
    <text evidence="6">The sequence shown here is derived from an EMBL/GenBank/DDBJ whole genome shotgun (WGS) entry which is preliminary data.</text>
</comment>
<reference evidence="6 7" key="1">
    <citation type="journal article" date="2014" name="Genome Announc.">
        <title>Genome Sequence of a Presumptive Mannheimia haemolytica Strain with an A1/A6-Cross-Reactive Serotype from a White-Tailed Deer (Odocoileus virginianus).</title>
        <authorList>
            <person name="Lawrence P.K."/>
            <person name="Bey R.F."/>
            <person name="Wiener B."/>
            <person name="Kittichotirat W."/>
            <person name="Bumgarner R.E."/>
        </authorList>
    </citation>
    <scope>NUCLEOTIDE SEQUENCE [LARGE SCALE GENOMIC DNA]</scope>
    <source>
        <strain evidence="6 7">PKL10</strain>
    </source>
</reference>
<protein>
    <submittedName>
        <fullName evidence="6">Lytic murein transglycosylase</fullName>
    </submittedName>
</protein>
<evidence type="ECO:0000313" key="6">
    <source>
        <dbReference type="EMBL" id="EXI62032.1"/>
    </source>
</evidence>
<accession>A0A011NBS9</accession>
<dbReference type="Pfam" id="PF14718">
    <property type="entry name" value="SLT_L"/>
    <property type="match status" value="1"/>
</dbReference>
<evidence type="ECO:0000256" key="3">
    <source>
        <dbReference type="SAM" id="SignalP"/>
    </source>
</evidence>